<dbReference type="Gene3D" id="3.30.460.10">
    <property type="entry name" value="Beta Polymerase, domain 2"/>
    <property type="match status" value="1"/>
</dbReference>
<evidence type="ECO:0000256" key="1">
    <source>
        <dbReference type="ARBA" id="ARBA00001936"/>
    </source>
</evidence>
<dbReference type="GO" id="GO:0046872">
    <property type="term" value="F:metal ion binding"/>
    <property type="evidence" value="ECO:0007669"/>
    <property type="project" value="UniProtKB-KW"/>
</dbReference>
<dbReference type="Proteomes" id="UP000887566">
    <property type="component" value="Unplaced"/>
</dbReference>
<dbReference type="Gene3D" id="1.10.1410.10">
    <property type="match status" value="1"/>
</dbReference>
<reference evidence="10" key="1">
    <citation type="submission" date="2022-11" db="UniProtKB">
        <authorList>
            <consortium name="WormBaseParasite"/>
        </authorList>
    </citation>
    <scope>IDENTIFICATION</scope>
</reference>
<feature type="domain" description="DRBM" evidence="8">
    <location>
        <begin position="4"/>
        <end position="81"/>
    </location>
</feature>
<evidence type="ECO:0000256" key="4">
    <source>
        <dbReference type="ARBA" id="ARBA00022723"/>
    </source>
</evidence>
<keyword evidence="4" id="KW-0479">Metal-binding</keyword>
<dbReference type="PANTHER" id="PTHR12271:SF117">
    <property type="entry name" value="PAP-ASSOCIATED DOMAIN-CONTAINING PROTEIN"/>
    <property type="match status" value="1"/>
</dbReference>
<comment type="cofactor">
    <cofactor evidence="1">
        <name>Mn(2+)</name>
        <dbReference type="ChEBI" id="CHEBI:29035"/>
    </cofactor>
</comment>
<feature type="region of interest" description="Disordered" evidence="7">
    <location>
        <begin position="185"/>
        <end position="207"/>
    </location>
</feature>
<dbReference type="Pfam" id="PF03828">
    <property type="entry name" value="PAP_assoc"/>
    <property type="match status" value="1"/>
</dbReference>
<organism evidence="9 10">
    <name type="scientific">Plectus sambesii</name>
    <dbReference type="NCBI Taxonomy" id="2011161"/>
    <lineage>
        <taxon>Eukaryota</taxon>
        <taxon>Metazoa</taxon>
        <taxon>Ecdysozoa</taxon>
        <taxon>Nematoda</taxon>
        <taxon>Chromadorea</taxon>
        <taxon>Plectida</taxon>
        <taxon>Plectina</taxon>
        <taxon>Plectoidea</taxon>
        <taxon>Plectidae</taxon>
        <taxon>Plectus</taxon>
    </lineage>
</organism>
<proteinExistence type="predicted"/>
<evidence type="ECO:0000313" key="10">
    <source>
        <dbReference type="WBParaSite" id="PSAMB.scaffold33size106536.g774.t1"/>
    </source>
</evidence>
<dbReference type="SMART" id="SM00358">
    <property type="entry name" value="DSRM"/>
    <property type="match status" value="1"/>
</dbReference>
<keyword evidence="6" id="KW-0694">RNA-binding</keyword>
<dbReference type="Pfam" id="PF00035">
    <property type="entry name" value="dsrm"/>
    <property type="match status" value="1"/>
</dbReference>
<dbReference type="PANTHER" id="PTHR12271">
    <property type="entry name" value="POLY A POLYMERASE CID PAP -RELATED"/>
    <property type="match status" value="1"/>
</dbReference>
<dbReference type="SUPFAM" id="SSF54768">
    <property type="entry name" value="dsRNA-binding domain-like"/>
    <property type="match status" value="1"/>
</dbReference>
<feature type="compositionally biased region" description="Acidic residues" evidence="7">
    <location>
        <begin position="187"/>
        <end position="196"/>
    </location>
</feature>
<evidence type="ECO:0000256" key="6">
    <source>
        <dbReference type="PROSITE-ProRule" id="PRU00266"/>
    </source>
</evidence>
<accession>A0A914W9K2</accession>
<dbReference type="InterPro" id="IPR043519">
    <property type="entry name" value="NT_sf"/>
</dbReference>
<sequence>MANDVKNWIYIWSSKRKWTPPTYTFSDHRPVKANGARSNQPDQFSAEMRLGTLEYIAKGESKSKKEAQTLAAKDMVKHLLSTGMLTKEVVITIPGCADLVAESSKDTVTAPLNKLEAVKASYGRWQGGELTRDGKVLLESGDANELRKRKIDMSDEDGNNDVIHAQKKIKVAAVEKAEIVNVTTIDSGDDQAEEEQQQPSTSRVVTSQLSVGMRIDTGRKSESPEIVEVKGTSPKDNDDDVIEEEMIASMISVDKLCQQLRAKFPEQFKKFDDDIWLHWRRNGQDDETFQWKMKVRKALLDRLQMLIPSCRLFAVGSTINGCGSYNSDMDLCLTVPDSYVGFDTEREYAIDVLKQVQYFLRRQGHNLVKRVQLIPAKVPILKLALHPPYHELEIDINCNNVAGIHNSHLLHYYAKADDRFAAICLIVKHWAINAGINDAMTGTFNSYSLILLVLHYLQCVPSPSVLPNLQMLFPAQFTGQEEPYGLQLFQDFPAPIPGLKTNKQSVGELLVGFFDYYSRFDFDTTAISIRRGNCFDRSDLPRDTDHFKIYIEEPFDGKNTARCVIREEKMHRIRSELKRAINQLKNKGPLLECIKVTV</sequence>
<dbReference type="Pfam" id="PF22600">
    <property type="entry name" value="MTPAP-like_central"/>
    <property type="match status" value="1"/>
</dbReference>
<dbReference type="GO" id="GO:0003723">
    <property type="term" value="F:RNA binding"/>
    <property type="evidence" value="ECO:0007669"/>
    <property type="project" value="UniProtKB-UniRule"/>
</dbReference>
<dbReference type="InterPro" id="IPR002058">
    <property type="entry name" value="PAP_assoc"/>
</dbReference>
<protein>
    <submittedName>
        <fullName evidence="10">DRBM domain-containing protein</fullName>
    </submittedName>
</protein>
<dbReference type="GO" id="GO:1990817">
    <property type="term" value="F:poly(A) RNA polymerase activity"/>
    <property type="evidence" value="ECO:0007669"/>
    <property type="project" value="TreeGrafter"/>
</dbReference>
<dbReference type="AlphaFoldDB" id="A0A914W9K2"/>
<evidence type="ECO:0000259" key="8">
    <source>
        <dbReference type="PROSITE" id="PS50137"/>
    </source>
</evidence>
<evidence type="ECO:0000256" key="7">
    <source>
        <dbReference type="SAM" id="MobiDB-lite"/>
    </source>
</evidence>
<dbReference type="InterPro" id="IPR054708">
    <property type="entry name" value="MTPAP-like_central"/>
</dbReference>
<dbReference type="Gene3D" id="3.30.160.20">
    <property type="match status" value="1"/>
</dbReference>
<dbReference type="SUPFAM" id="SSF81631">
    <property type="entry name" value="PAP/OAS1 substrate-binding domain"/>
    <property type="match status" value="1"/>
</dbReference>
<evidence type="ECO:0000313" key="9">
    <source>
        <dbReference type="Proteomes" id="UP000887566"/>
    </source>
</evidence>
<evidence type="ECO:0000256" key="2">
    <source>
        <dbReference type="ARBA" id="ARBA00001946"/>
    </source>
</evidence>
<dbReference type="InterPro" id="IPR014720">
    <property type="entry name" value="dsRBD_dom"/>
</dbReference>
<evidence type="ECO:0000256" key="3">
    <source>
        <dbReference type="ARBA" id="ARBA00022679"/>
    </source>
</evidence>
<evidence type="ECO:0000256" key="5">
    <source>
        <dbReference type="ARBA" id="ARBA00022842"/>
    </source>
</evidence>
<keyword evidence="5" id="KW-0460">Magnesium</keyword>
<keyword evidence="3" id="KW-0808">Transferase</keyword>
<dbReference type="PROSITE" id="PS50137">
    <property type="entry name" value="DS_RBD"/>
    <property type="match status" value="1"/>
</dbReference>
<dbReference type="WBParaSite" id="PSAMB.scaffold33size106536.g774.t1">
    <property type="protein sequence ID" value="PSAMB.scaffold33size106536.g774.t1"/>
    <property type="gene ID" value="PSAMB.scaffold33size106536.g774"/>
</dbReference>
<name>A0A914W9K2_9BILA</name>
<dbReference type="SUPFAM" id="SSF81301">
    <property type="entry name" value="Nucleotidyltransferase"/>
    <property type="match status" value="1"/>
</dbReference>
<dbReference type="GO" id="GO:0031123">
    <property type="term" value="P:RNA 3'-end processing"/>
    <property type="evidence" value="ECO:0007669"/>
    <property type="project" value="TreeGrafter"/>
</dbReference>
<feature type="compositionally biased region" description="Polar residues" evidence="7">
    <location>
        <begin position="197"/>
        <end position="207"/>
    </location>
</feature>
<dbReference type="CDD" id="cd05402">
    <property type="entry name" value="NT_PAP_TUTase"/>
    <property type="match status" value="1"/>
</dbReference>
<keyword evidence="9" id="KW-1185">Reference proteome</keyword>
<comment type="cofactor">
    <cofactor evidence="2">
        <name>Mg(2+)</name>
        <dbReference type="ChEBI" id="CHEBI:18420"/>
    </cofactor>
</comment>